<organism evidence="1">
    <name type="scientific">uncultured Caudovirales phage</name>
    <dbReference type="NCBI Taxonomy" id="2100421"/>
    <lineage>
        <taxon>Viruses</taxon>
        <taxon>Duplodnaviria</taxon>
        <taxon>Heunggongvirae</taxon>
        <taxon>Uroviricota</taxon>
        <taxon>Caudoviricetes</taxon>
        <taxon>Peduoviridae</taxon>
        <taxon>Maltschvirus</taxon>
        <taxon>Maltschvirus maltsch</taxon>
    </lineage>
</organism>
<evidence type="ECO:0000313" key="1">
    <source>
        <dbReference type="EMBL" id="CAB5226376.1"/>
    </source>
</evidence>
<accession>A0A6J7XBV0</accession>
<reference evidence="1" key="1">
    <citation type="submission" date="2020-05" db="EMBL/GenBank/DDBJ databases">
        <authorList>
            <person name="Chiriac C."/>
            <person name="Salcher M."/>
            <person name="Ghai R."/>
            <person name="Kavagutti S V."/>
        </authorList>
    </citation>
    <scope>NUCLEOTIDE SEQUENCE</scope>
</reference>
<dbReference type="SUPFAM" id="SSF52540">
    <property type="entry name" value="P-loop containing nucleoside triphosphate hydrolases"/>
    <property type="match status" value="1"/>
</dbReference>
<gene>
    <name evidence="1" type="ORF">UFOVP760_152</name>
</gene>
<protein>
    <submittedName>
        <fullName evidence="1">Terminase-like family</fullName>
    </submittedName>
</protein>
<sequence length="225" mass="25787">MLNYLYQMANKKEKQQFYLGNESLPTPDAMFDYGANPEWVKDIEKCKKNILYFAENFFYITNLDQGKIKIQLHLYQKRILRSLRDSRFVCMLSSRQSGKTTLFTIYALWIVCFQEDQRVLIVANKESTAINIFKRVRMAYEKLPNYLKPGVIEYGKTSMSLANGSSIGISTTSSDAGRGDSVNCITGDSIVTIRNRETGEIQQLPISELTKMMDGELPVKLIKDE</sequence>
<dbReference type="InterPro" id="IPR027417">
    <property type="entry name" value="P-loop_NTPase"/>
</dbReference>
<dbReference type="Gene3D" id="3.40.50.300">
    <property type="entry name" value="P-loop containing nucleotide triphosphate hydrolases"/>
    <property type="match status" value="1"/>
</dbReference>
<proteinExistence type="predicted"/>
<dbReference type="Pfam" id="PF03237">
    <property type="entry name" value="Terminase_6N"/>
    <property type="match status" value="1"/>
</dbReference>
<dbReference type="EMBL" id="LR798360">
    <property type="protein sequence ID" value="CAB5226376.1"/>
    <property type="molecule type" value="Genomic_DNA"/>
</dbReference>
<name>A0A6J7XBV0_9CAUD</name>